<dbReference type="AlphaFoldDB" id="A0A5R9CHV9"/>
<evidence type="ECO:0000313" key="2">
    <source>
        <dbReference type="EMBL" id="QIW58086.1"/>
    </source>
</evidence>
<evidence type="ECO:0000313" key="3">
    <source>
        <dbReference type="Proteomes" id="UP000501558"/>
    </source>
</evidence>
<protein>
    <submittedName>
        <fullName evidence="1">DUF910 family protein</fullName>
    </submittedName>
</protein>
<evidence type="ECO:0000313" key="1">
    <source>
        <dbReference type="EMBL" id="QIW53510.1"/>
    </source>
</evidence>
<reference evidence="3 4" key="1">
    <citation type="submission" date="2019-12" db="EMBL/GenBank/DDBJ databases">
        <title>Whole genome sequences of Lactococcus raffinolactis strains isolated from sewage.</title>
        <authorList>
            <person name="Ybazeta G."/>
            <person name="Ross M."/>
            <person name="Brabant-Kirwan D."/>
            <person name="Saleh M."/>
            <person name="Dillon J.A."/>
            <person name="Splinter K."/>
            <person name="Nokhbeh R."/>
        </authorList>
    </citation>
    <scope>NUCLEOTIDE SEQUENCE [LARGE SCALE GENOMIC DNA]</scope>
    <source>
        <strain evidence="2 3">Lr_19_14</strain>
        <strain evidence="1 4">Lr_19_5</strain>
    </source>
</reference>
<name>A0A5R9CHV9_9LACT</name>
<proteinExistence type="predicted"/>
<accession>A0A5R9CHV9</accession>
<dbReference type="EMBL" id="CP047616">
    <property type="protein sequence ID" value="QIW53510.1"/>
    <property type="molecule type" value="Genomic_DNA"/>
</dbReference>
<dbReference type="Proteomes" id="UP000501558">
    <property type="component" value="Chromosome"/>
</dbReference>
<dbReference type="Proteomes" id="UP000501945">
    <property type="component" value="Chromosome"/>
</dbReference>
<dbReference type="Gene3D" id="1.10.287.760">
    <property type="entry name" value="YqgQ-like"/>
    <property type="match status" value="1"/>
</dbReference>
<dbReference type="OrthoDB" id="2361671at2"/>
<gene>
    <name evidence="2" type="ORF">GU334_03825</name>
    <name evidence="1" type="ORF">GU336_04775</name>
</gene>
<dbReference type="InterPro" id="IPR023164">
    <property type="entry name" value="YqgQ-like_sf"/>
</dbReference>
<keyword evidence="3" id="KW-1185">Reference proteome</keyword>
<sequence>MIKCERMKTLYDVQEFLKKHGYINLFSNRLDAIFFMAQELKTLYDAGLIPDQNDYFTADLILRREHRLESEKKTYDEKNYRD</sequence>
<dbReference type="EMBL" id="CP047628">
    <property type="protein sequence ID" value="QIW58086.1"/>
    <property type="molecule type" value="Genomic_DNA"/>
</dbReference>
<organism evidence="1 4">
    <name type="scientific">Pseudolactococcus raffinolactis</name>
    <dbReference type="NCBI Taxonomy" id="1366"/>
    <lineage>
        <taxon>Bacteria</taxon>
        <taxon>Bacillati</taxon>
        <taxon>Bacillota</taxon>
        <taxon>Bacilli</taxon>
        <taxon>Lactobacillales</taxon>
        <taxon>Streptococcaceae</taxon>
        <taxon>Pseudolactococcus</taxon>
    </lineage>
</organism>
<evidence type="ECO:0000313" key="4">
    <source>
        <dbReference type="Proteomes" id="UP000501945"/>
    </source>
</evidence>
<dbReference type="SUPFAM" id="SSF158379">
    <property type="entry name" value="YqgQ-like"/>
    <property type="match status" value="1"/>
</dbReference>
<dbReference type="Pfam" id="PF06014">
    <property type="entry name" value="YqgQ-like"/>
    <property type="match status" value="1"/>
</dbReference>
<dbReference type="InterPro" id="IPR009256">
    <property type="entry name" value="YqgQ-like"/>
</dbReference>